<organism evidence="6 7">
    <name type="scientific">Actinomyces ruminicola</name>
    <dbReference type="NCBI Taxonomy" id="332524"/>
    <lineage>
        <taxon>Bacteria</taxon>
        <taxon>Bacillati</taxon>
        <taxon>Actinomycetota</taxon>
        <taxon>Actinomycetes</taxon>
        <taxon>Actinomycetales</taxon>
        <taxon>Actinomycetaceae</taxon>
        <taxon>Actinomyces</taxon>
    </lineage>
</organism>
<dbReference type="Gene3D" id="3.60.120.10">
    <property type="entry name" value="Anthranilate synthase"/>
    <property type="match status" value="1"/>
</dbReference>
<dbReference type="InterPro" id="IPR015890">
    <property type="entry name" value="Chorismate_C"/>
</dbReference>
<gene>
    <name evidence="6" type="ORF">SAMN04487766_10636</name>
</gene>
<reference evidence="6 7" key="1">
    <citation type="submission" date="2016-10" db="EMBL/GenBank/DDBJ databases">
        <authorList>
            <person name="de Groot N.N."/>
        </authorList>
    </citation>
    <scope>NUCLEOTIDE SEQUENCE [LARGE SCALE GENOMIC DNA]</scope>
    <source>
        <strain evidence="6 7">KPR-7B</strain>
    </source>
</reference>
<dbReference type="PRINTS" id="PR00095">
    <property type="entry name" value="ANTSNTHASEI"/>
</dbReference>
<dbReference type="PANTHER" id="PTHR11236">
    <property type="entry name" value="AMINOBENZOATE/ANTHRANILATE SYNTHASE"/>
    <property type="match status" value="1"/>
</dbReference>
<accession>A0A1G9VJI6</accession>
<comment type="similarity">
    <text evidence="1">Belongs to the anthranilate synthase component I family.</text>
</comment>
<sequence length="565" mass="58654">MTLPPPAVLTRSVRYQHDGGALLDHLARRGLIATAPDTAGNPRPLDAVLLESVDIATKVSRTTIAVLEASARLTCRGRSVVAEALPHSPADGAAALDRLRTALAENVTADADQTLTLAFPAAPGDVEERDRLKAISTIEPLRALAAAEVDHPHLPLEAGVFAFDYLATFEALPEVAMGANTCPDYLFYDARIILVIDHPTRSATLVGASVDAVDLAARLEALGAAADAFADQAADVGQAPVPAPARTGPDGVGRPALHAVPTQSDAEYAAVVETMKESIAAGDVYQVVPARGFTLPCPDALAAYHALRESNPSPYMFYVGAPDFELLGASPESALLHSAKTGQVAIRPIAGTRPRGLAPDGAVDHERDTRLELELRTDAKEVAEHVMLVDLARNDVARVSVPGTRRVEDLLRVDRYSRVMHLVSEVSGKLAPDLDALDAFRASMTMGTLTGAPKLRAAELIRGAEGVRRGSYGGSVGYFRGDGELDTCIVIRSAFVRAGTALVQAGAGVVADSVPAAEAAETVHKASAVLAAVAAAQGAQLVIDSGAGDAPVPAATAPDMGKGGR</sequence>
<dbReference type="PANTHER" id="PTHR11236:SF49">
    <property type="entry name" value="ANTHRANILATE SYNTHASE COMPONENT 1"/>
    <property type="match status" value="1"/>
</dbReference>
<comment type="catalytic activity">
    <reaction evidence="4">
        <text>chorismate + L-glutamine = anthranilate + pyruvate + L-glutamate + H(+)</text>
        <dbReference type="Rhea" id="RHEA:21732"/>
        <dbReference type="ChEBI" id="CHEBI:15361"/>
        <dbReference type="ChEBI" id="CHEBI:15378"/>
        <dbReference type="ChEBI" id="CHEBI:16567"/>
        <dbReference type="ChEBI" id="CHEBI:29748"/>
        <dbReference type="ChEBI" id="CHEBI:29985"/>
        <dbReference type="ChEBI" id="CHEBI:58359"/>
        <dbReference type="EC" id="4.1.3.27"/>
    </reaction>
</comment>
<dbReference type="Pfam" id="PF00425">
    <property type="entry name" value="Chorismate_bind"/>
    <property type="match status" value="1"/>
</dbReference>
<dbReference type="InterPro" id="IPR005257">
    <property type="entry name" value="Anth_synth_I_TrpE"/>
</dbReference>
<protein>
    <recommendedName>
        <fullName evidence="2">anthranilate synthase</fullName>
        <ecNumber evidence="2">4.1.3.27</ecNumber>
    </recommendedName>
</protein>
<dbReference type="RefSeq" id="WP_092609699.1">
    <property type="nucleotide sequence ID" value="NZ_FNHU01000006.1"/>
</dbReference>
<dbReference type="EC" id="4.1.3.27" evidence="2"/>
<dbReference type="OrthoDB" id="3518032at2"/>
<dbReference type="NCBIfam" id="NF010079">
    <property type="entry name" value="PRK13564.1"/>
    <property type="match status" value="1"/>
</dbReference>
<dbReference type="InterPro" id="IPR019999">
    <property type="entry name" value="Anth_synth_I-like"/>
</dbReference>
<dbReference type="SUPFAM" id="SSF56322">
    <property type="entry name" value="ADC synthase"/>
    <property type="match status" value="1"/>
</dbReference>
<proteinExistence type="inferred from homology"/>
<dbReference type="Proteomes" id="UP000199671">
    <property type="component" value="Unassembled WGS sequence"/>
</dbReference>
<name>A0A1G9VJI6_9ACTO</name>
<dbReference type="AlphaFoldDB" id="A0A1G9VJI6"/>
<evidence type="ECO:0000313" key="7">
    <source>
        <dbReference type="Proteomes" id="UP000199671"/>
    </source>
</evidence>
<evidence type="ECO:0000256" key="2">
    <source>
        <dbReference type="ARBA" id="ARBA00012266"/>
    </source>
</evidence>
<dbReference type="EMBL" id="FNHU01000006">
    <property type="protein sequence ID" value="SDM72438.1"/>
    <property type="molecule type" value="Genomic_DNA"/>
</dbReference>
<dbReference type="NCBIfam" id="TIGR00565">
    <property type="entry name" value="trpE_proteo"/>
    <property type="match status" value="1"/>
</dbReference>
<keyword evidence="3" id="KW-0456">Lyase</keyword>
<evidence type="ECO:0000313" key="6">
    <source>
        <dbReference type="EMBL" id="SDM72438.1"/>
    </source>
</evidence>
<feature type="domain" description="Chorismate-utilising enzyme C-terminal" evidence="5">
    <location>
        <begin position="265"/>
        <end position="525"/>
    </location>
</feature>
<evidence type="ECO:0000259" key="5">
    <source>
        <dbReference type="Pfam" id="PF00425"/>
    </source>
</evidence>
<dbReference type="GO" id="GO:0000162">
    <property type="term" value="P:L-tryptophan biosynthetic process"/>
    <property type="evidence" value="ECO:0007669"/>
    <property type="project" value="TreeGrafter"/>
</dbReference>
<evidence type="ECO:0000256" key="3">
    <source>
        <dbReference type="ARBA" id="ARBA00023239"/>
    </source>
</evidence>
<evidence type="ECO:0000256" key="4">
    <source>
        <dbReference type="ARBA" id="ARBA00047683"/>
    </source>
</evidence>
<evidence type="ECO:0000256" key="1">
    <source>
        <dbReference type="ARBA" id="ARBA00009562"/>
    </source>
</evidence>
<dbReference type="GO" id="GO:0004049">
    <property type="term" value="F:anthranilate synthase activity"/>
    <property type="evidence" value="ECO:0007669"/>
    <property type="project" value="UniProtKB-EC"/>
</dbReference>
<dbReference type="InterPro" id="IPR005801">
    <property type="entry name" value="ADC_synthase"/>
</dbReference>